<sequence>MISLLQGELEDLYCRIRNEEIDLVTNVVNLTEVYYVLCRRLGAQRAEEIVNSIVKSGYFSVVGVSKKIYREVSLCRCKHAISLSDCFSIATAKARGIKALFRREKELEGIRKESVEFVD</sequence>
<feature type="domain" description="PIN" evidence="1">
    <location>
        <begin position="16"/>
        <end position="108"/>
    </location>
</feature>
<evidence type="ECO:0000313" key="6">
    <source>
        <dbReference type="EMBL" id="AKV80197.1"/>
    </source>
</evidence>
<evidence type="ECO:0000313" key="3">
    <source>
        <dbReference type="EMBL" id="AKV73463.1"/>
    </source>
</evidence>
<dbReference type="Proteomes" id="UP000029084">
    <property type="component" value="Chromosome"/>
</dbReference>
<dbReference type="Proteomes" id="UP000062475">
    <property type="component" value="Chromosome"/>
</dbReference>
<evidence type="ECO:0000313" key="7">
    <source>
        <dbReference type="EMBL" id="AKV82442.1"/>
    </source>
</evidence>
<evidence type="ECO:0000313" key="2">
    <source>
        <dbReference type="EMBL" id="AIM26466.1"/>
    </source>
</evidence>
<dbReference type="EMBL" id="CP012172">
    <property type="protein sequence ID" value="AKV73463.1"/>
    <property type="molecule type" value="Genomic_DNA"/>
</dbReference>
<dbReference type="EMBL" id="CP012174">
    <property type="protein sequence ID" value="AKV77952.1"/>
    <property type="molecule type" value="Genomic_DNA"/>
</dbReference>
<evidence type="ECO:0000313" key="4">
    <source>
        <dbReference type="EMBL" id="AKV75705.1"/>
    </source>
</evidence>
<gene>
    <name evidence="2" type="ORF">HA72_0302</name>
    <name evidence="3" type="ORF">MsedA_0314</name>
    <name evidence="4" type="ORF">MsedB_0314</name>
    <name evidence="5" type="ORF">MsedC_0313</name>
    <name evidence="6" type="ORF">MsedD_0314</name>
    <name evidence="7" type="ORF">MsedE_0314</name>
</gene>
<accession>A0A088E2E0</accession>
<proteinExistence type="predicted"/>
<dbReference type="AlphaFoldDB" id="A0A088E2E0"/>
<dbReference type="GeneID" id="91754749"/>
<dbReference type="Proteomes" id="UP000068832">
    <property type="component" value="Chromosome"/>
</dbReference>
<dbReference type="OrthoDB" id="43013at2157"/>
<name>A0A088E2E0_9CREN</name>
<evidence type="ECO:0000313" key="13">
    <source>
        <dbReference type="Proteomes" id="UP000068832"/>
    </source>
</evidence>
<dbReference type="PATRIC" id="fig|43687.5.peg.308"/>
<evidence type="ECO:0000313" key="5">
    <source>
        <dbReference type="EMBL" id="AKV77952.1"/>
    </source>
</evidence>
<reference evidence="2 8" key="1">
    <citation type="journal article" date="2014" name="J. Bacteriol.">
        <title>Role of an Archaeal PitA Transporter in the Copper and Arsenic Resistance of Metallosphaera sedula, an Extreme Thermoacidophile.</title>
        <authorList>
            <person name="McCarthy S."/>
            <person name="Ai C."/>
            <person name="Wheaton G."/>
            <person name="Tevatia R."/>
            <person name="Eckrich V."/>
            <person name="Kelly R."/>
            <person name="Blum P."/>
        </authorList>
    </citation>
    <scope>NUCLEOTIDE SEQUENCE [LARGE SCALE GENOMIC DNA]</scope>
    <source>
        <strain evidence="2 8">CuR1</strain>
    </source>
</reference>
<evidence type="ECO:0000259" key="1">
    <source>
        <dbReference type="Pfam" id="PF01850"/>
    </source>
</evidence>
<dbReference type="InterPro" id="IPR002716">
    <property type="entry name" value="PIN_dom"/>
</dbReference>
<dbReference type="Proteomes" id="UP000061362">
    <property type="component" value="Chromosome"/>
</dbReference>
<dbReference type="Proteomes" id="UP000056255">
    <property type="component" value="Chromosome"/>
</dbReference>
<dbReference type="Gene3D" id="3.40.50.1010">
    <property type="entry name" value="5'-nuclease"/>
    <property type="match status" value="1"/>
</dbReference>
<dbReference type="RefSeq" id="WP_011921447.1">
    <property type="nucleotide sequence ID" value="NZ_AP019770.1"/>
</dbReference>
<dbReference type="EMBL" id="CP012175">
    <property type="protein sequence ID" value="AKV80197.1"/>
    <property type="molecule type" value="Genomic_DNA"/>
</dbReference>
<dbReference type="Proteomes" id="UP000062398">
    <property type="component" value="Chromosome"/>
</dbReference>
<dbReference type="Pfam" id="PF01850">
    <property type="entry name" value="PIN"/>
    <property type="match status" value="1"/>
</dbReference>
<reference evidence="7 9" key="3">
    <citation type="submission" date="2015-07" db="EMBL/GenBank/DDBJ databases">
        <title>Physiological, transcriptional responses and genome re-sequencing of acid resistant extremely thermoacidophilic Metallosphaera sedula SARC-M1.</title>
        <authorList>
            <person name="Ai C."/>
            <person name="McCarthy S."/>
            <person name="Eckrich V."/>
            <person name="Rudrappa D."/>
            <person name="Qiu G."/>
            <person name="Blum P."/>
        </authorList>
    </citation>
    <scope>NUCLEOTIDE SEQUENCE [LARGE SCALE GENOMIC DNA]</scope>
    <source>
        <strain evidence="7 9">SARC-M1</strain>
    </source>
</reference>
<dbReference type="OMA" id="LTEVYYV"/>
<evidence type="ECO:0000313" key="12">
    <source>
        <dbReference type="Proteomes" id="UP000062475"/>
    </source>
</evidence>
<dbReference type="InterPro" id="IPR029060">
    <property type="entry name" value="PIN-like_dom_sf"/>
</dbReference>
<evidence type="ECO:0000313" key="8">
    <source>
        <dbReference type="Proteomes" id="UP000029084"/>
    </source>
</evidence>
<dbReference type="EMBL" id="CP012176">
    <property type="protein sequence ID" value="AKV82442.1"/>
    <property type="molecule type" value="Genomic_DNA"/>
</dbReference>
<reference evidence="10 11" key="2">
    <citation type="journal article" date="2015" name="Genome Announc.">
        <title>Complete Genome Sequences of Evolved Arsenate-Resistant Metallosphaera sedula Strains.</title>
        <authorList>
            <person name="Ai C."/>
            <person name="McCarthy S."/>
            <person name="Schackwitz W."/>
            <person name="Martin J."/>
            <person name="Lipzen A."/>
            <person name="Blum P."/>
        </authorList>
    </citation>
    <scope>NUCLEOTIDE SEQUENCE [LARGE SCALE GENOMIC DNA]</scope>
    <source>
        <strain evidence="5 11">ARS120-1</strain>
        <strain evidence="6 10">ARS120-2</strain>
        <strain evidence="3 13">ARS50-1</strain>
        <strain evidence="4 12">ARS50-2</strain>
    </source>
</reference>
<dbReference type="SUPFAM" id="SSF88723">
    <property type="entry name" value="PIN domain-like"/>
    <property type="match status" value="1"/>
</dbReference>
<evidence type="ECO:0000313" key="9">
    <source>
        <dbReference type="Proteomes" id="UP000056255"/>
    </source>
</evidence>
<protein>
    <submittedName>
        <fullName evidence="3">Toxin VapC</fullName>
    </submittedName>
</protein>
<evidence type="ECO:0000313" key="11">
    <source>
        <dbReference type="Proteomes" id="UP000062398"/>
    </source>
</evidence>
<dbReference type="EMBL" id="CP008822">
    <property type="protein sequence ID" value="AIM26466.1"/>
    <property type="molecule type" value="Genomic_DNA"/>
</dbReference>
<evidence type="ECO:0000313" key="10">
    <source>
        <dbReference type="Proteomes" id="UP000061362"/>
    </source>
</evidence>
<organism evidence="2 8">
    <name type="scientific">Metallosphaera sedula</name>
    <dbReference type="NCBI Taxonomy" id="43687"/>
    <lineage>
        <taxon>Archaea</taxon>
        <taxon>Thermoproteota</taxon>
        <taxon>Thermoprotei</taxon>
        <taxon>Sulfolobales</taxon>
        <taxon>Sulfolobaceae</taxon>
        <taxon>Metallosphaera</taxon>
    </lineage>
</organism>
<dbReference type="EMBL" id="CP012173">
    <property type="protein sequence ID" value="AKV75705.1"/>
    <property type="molecule type" value="Genomic_DNA"/>
</dbReference>